<sequence length="186" mass="20708">MPLSTDDARALRWSVEEPEAFGALYRAHVGPVLRYLRGRLGADLAEDAAHEVFLRAFRQRDRYDERHGTALPWLYGIAAHVVADHRRHEQRQLKVLRKHSHSQPSSEDAGGAAHVLDPMLVRALERLSLEDRETLLLNVWGELSYEETAAALGVPVGTIRSRLARARSSVKAELAHDDHTTGGGDA</sequence>
<evidence type="ECO:0000313" key="7">
    <source>
        <dbReference type="EMBL" id="XAY06036.1"/>
    </source>
</evidence>
<dbReference type="GO" id="GO:0006352">
    <property type="term" value="P:DNA-templated transcription initiation"/>
    <property type="evidence" value="ECO:0007669"/>
    <property type="project" value="InterPro"/>
</dbReference>
<dbReference type="GO" id="GO:0016987">
    <property type="term" value="F:sigma factor activity"/>
    <property type="evidence" value="ECO:0007669"/>
    <property type="project" value="UniProtKB-KW"/>
</dbReference>
<proteinExistence type="inferred from homology"/>
<name>A0AAU7AWQ2_9ACTN</name>
<dbReference type="SUPFAM" id="SSF88946">
    <property type="entry name" value="Sigma2 domain of RNA polymerase sigma factors"/>
    <property type="match status" value="1"/>
</dbReference>
<dbReference type="InterPro" id="IPR036388">
    <property type="entry name" value="WH-like_DNA-bd_sf"/>
</dbReference>
<dbReference type="RefSeq" id="WP_354697275.1">
    <property type="nucleotide sequence ID" value="NZ_CP114014.1"/>
</dbReference>
<comment type="similarity">
    <text evidence="1">Belongs to the sigma-70 factor family. ECF subfamily.</text>
</comment>
<dbReference type="KEGG" id="parq:DSM112329_02897"/>
<evidence type="ECO:0000259" key="5">
    <source>
        <dbReference type="Pfam" id="PF04542"/>
    </source>
</evidence>
<dbReference type="InterPro" id="IPR007627">
    <property type="entry name" value="RNA_pol_sigma70_r2"/>
</dbReference>
<keyword evidence="2" id="KW-0805">Transcription regulation</keyword>
<feature type="domain" description="RNA polymerase sigma factor 70 region 4 type 2" evidence="6">
    <location>
        <begin position="120"/>
        <end position="168"/>
    </location>
</feature>
<evidence type="ECO:0000259" key="6">
    <source>
        <dbReference type="Pfam" id="PF08281"/>
    </source>
</evidence>
<organism evidence="7">
    <name type="scientific">Paraconexibacter sp. AEG42_29</name>
    <dbReference type="NCBI Taxonomy" id="2997339"/>
    <lineage>
        <taxon>Bacteria</taxon>
        <taxon>Bacillati</taxon>
        <taxon>Actinomycetota</taxon>
        <taxon>Thermoleophilia</taxon>
        <taxon>Solirubrobacterales</taxon>
        <taxon>Paraconexibacteraceae</taxon>
        <taxon>Paraconexibacter</taxon>
    </lineage>
</organism>
<dbReference type="InterPro" id="IPR013249">
    <property type="entry name" value="RNA_pol_sigma70_r4_t2"/>
</dbReference>
<keyword evidence="3" id="KW-0731">Sigma factor</keyword>
<dbReference type="PANTHER" id="PTHR43133">
    <property type="entry name" value="RNA POLYMERASE ECF-TYPE SIGMA FACTO"/>
    <property type="match status" value="1"/>
</dbReference>
<dbReference type="InterPro" id="IPR013324">
    <property type="entry name" value="RNA_pol_sigma_r3/r4-like"/>
</dbReference>
<evidence type="ECO:0000256" key="3">
    <source>
        <dbReference type="ARBA" id="ARBA00023082"/>
    </source>
</evidence>
<keyword evidence="4" id="KW-0804">Transcription</keyword>
<dbReference type="Gene3D" id="1.10.10.10">
    <property type="entry name" value="Winged helix-like DNA-binding domain superfamily/Winged helix DNA-binding domain"/>
    <property type="match status" value="1"/>
</dbReference>
<dbReference type="AlphaFoldDB" id="A0AAU7AWQ2"/>
<dbReference type="InterPro" id="IPR039425">
    <property type="entry name" value="RNA_pol_sigma-70-like"/>
</dbReference>
<dbReference type="Gene3D" id="1.10.1740.10">
    <property type="match status" value="1"/>
</dbReference>
<dbReference type="EMBL" id="CP114014">
    <property type="protein sequence ID" value="XAY06036.1"/>
    <property type="molecule type" value="Genomic_DNA"/>
</dbReference>
<dbReference type="Pfam" id="PF04542">
    <property type="entry name" value="Sigma70_r2"/>
    <property type="match status" value="1"/>
</dbReference>
<evidence type="ECO:0000256" key="1">
    <source>
        <dbReference type="ARBA" id="ARBA00010641"/>
    </source>
</evidence>
<dbReference type="CDD" id="cd06171">
    <property type="entry name" value="Sigma70_r4"/>
    <property type="match status" value="1"/>
</dbReference>
<reference evidence="7" key="1">
    <citation type="submission" date="2022-12" db="EMBL/GenBank/DDBJ databases">
        <title>Paraconexibacter alkalitolerans sp. nov. and Baekduia alba sp. nov., isolated from soil and emended description of the genera Paraconexibacter (Chun et al., 2020) and Baekduia (An et al., 2020).</title>
        <authorList>
            <person name="Vieira S."/>
            <person name="Huber K.J."/>
            <person name="Geppert A."/>
            <person name="Wolf J."/>
            <person name="Neumann-Schaal M."/>
            <person name="Muesken M."/>
            <person name="Overmann J."/>
        </authorList>
    </citation>
    <scope>NUCLEOTIDE SEQUENCE</scope>
    <source>
        <strain evidence="7">AEG42_29</strain>
    </source>
</reference>
<accession>A0AAU7AWQ2</accession>
<dbReference type="Pfam" id="PF08281">
    <property type="entry name" value="Sigma70_r4_2"/>
    <property type="match status" value="1"/>
</dbReference>
<dbReference type="InterPro" id="IPR014284">
    <property type="entry name" value="RNA_pol_sigma-70_dom"/>
</dbReference>
<dbReference type="PANTHER" id="PTHR43133:SF25">
    <property type="entry name" value="RNA POLYMERASE SIGMA FACTOR RFAY-RELATED"/>
    <property type="match status" value="1"/>
</dbReference>
<evidence type="ECO:0000256" key="4">
    <source>
        <dbReference type="ARBA" id="ARBA00023163"/>
    </source>
</evidence>
<dbReference type="InterPro" id="IPR013325">
    <property type="entry name" value="RNA_pol_sigma_r2"/>
</dbReference>
<evidence type="ECO:0000256" key="2">
    <source>
        <dbReference type="ARBA" id="ARBA00023015"/>
    </source>
</evidence>
<dbReference type="NCBIfam" id="TIGR02937">
    <property type="entry name" value="sigma70-ECF"/>
    <property type="match status" value="1"/>
</dbReference>
<dbReference type="SUPFAM" id="SSF88659">
    <property type="entry name" value="Sigma3 and sigma4 domains of RNA polymerase sigma factors"/>
    <property type="match status" value="1"/>
</dbReference>
<gene>
    <name evidence="7" type="primary">sigC</name>
    <name evidence="7" type="ORF">DSM112329_02897</name>
</gene>
<protein>
    <submittedName>
        <fullName evidence="7">ECF RNA polymerase sigma factor SigC</fullName>
    </submittedName>
</protein>
<dbReference type="GO" id="GO:0003677">
    <property type="term" value="F:DNA binding"/>
    <property type="evidence" value="ECO:0007669"/>
    <property type="project" value="InterPro"/>
</dbReference>
<feature type="domain" description="RNA polymerase sigma-70 region 2" evidence="5">
    <location>
        <begin position="24"/>
        <end position="91"/>
    </location>
</feature>